<keyword evidence="5" id="KW-1185">Reference proteome</keyword>
<evidence type="ECO:0000256" key="2">
    <source>
        <dbReference type="ARBA" id="ARBA00022801"/>
    </source>
</evidence>
<dbReference type="RefSeq" id="WP_189322377.1">
    <property type="nucleotide sequence ID" value="NZ_BMPQ01000006.1"/>
</dbReference>
<organism evidence="4 5">
    <name type="scientific">Streptomyces flaveus</name>
    <dbReference type="NCBI Taxonomy" id="66370"/>
    <lineage>
        <taxon>Bacteria</taxon>
        <taxon>Bacillati</taxon>
        <taxon>Actinomycetota</taxon>
        <taxon>Actinomycetes</taxon>
        <taxon>Kitasatosporales</taxon>
        <taxon>Streptomycetaceae</taxon>
        <taxon>Streptomyces</taxon>
        <taxon>Streptomyces aurantiacus group</taxon>
    </lineage>
</organism>
<dbReference type="EMBL" id="BMPQ01000006">
    <property type="protein sequence ID" value="GGK67068.1"/>
    <property type="molecule type" value="Genomic_DNA"/>
</dbReference>
<dbReference type="PANTHER" id="PTHR21660">
    <property type="entry name" value="THIOESTERASE SUPERFAMILY MEMBER-RELATED"/>
    <property type="match status" value="1"/>
</dbReference>
<dbReference type="SUPFAM" id="SSF54637">
    <property type="entry name" value="Thioesterase/thiol ester dehydrase-isomerase"/>
    <property type="match status" value="1"/>
</dbReference>
<sequence length="186" mass="19495">MSTHPIPQHRAYTWQDPRPTAEAIGQMSGLEVLQGIGKGTLPTPPALDTLAIDPVEVGPGRTVFELTPAGWHYNALGTVHGGVLATLADNAMGASVYSQLPAGTGYTTQGLNITFLRPVTVDTGRIRCEGTAVHVGRRSAYATATVTDPTGRLLAHATTTCLIFPADGRQPARTREQAAQGTSPTV</sequence>
<dbReference type="CDD" id="cd03443">
    <property type="entry name" value="PaaI_thioesterase"/>
    <property type="match status" value="1"/>
</dbReference>
<reference evidence="4" key="2">
    <citation type="submission" date="2020-09" db="EMBL/GenBank/DDBJ databases">
        <authorList>
            <person name="Sun Q."/>
            <person name="Ohkuma M."/>
        </authorList>
    </citation>
    <scope>NUCLEOTIDE SEQUENCE</scope>
    <source>
        <strain evidence="4">JCM 3035</strain>
    </source>
</reference>
<gene>
    <name evidence="4" type="ORF">GCM10010094_30130</name>
</gene>
<dbReference type="GO" id="GO:0047617">
    <property type="term" value="F:fatty acyl-CoA hydrolase activity"/>
    <property type="evidence" value="ECO:0007669"/>
    <property type="project" value="InterPro"/>
</dbReference>
<keyword evidence="2" id="KW-0378">Hydrolase</keyword>
<evidence type="ECO:0000259" key="3">
    <source>
        <dbReference type="Pfam" id="PF03061"/>
    </source>
</evidence>
<proteinExistence type="inferred from homology"/>
<accession>A0A917QTV3</accession>
<dbReference type="Gene3D" id="3.10.129.10">
    <property type="entry name" value="Hotdog Thioesterase"/>
    <property type="match status" value="1"/>
</dbReference>
<evidence type="ECO:0000313" key="4">
    <source>
        <dbReference type="EMBL" id="GGK67068.1"/>
    </source>
</evidence>
<dbReference type="PANTHER" id="PTHR21660:SF1">
    <property type="entry name" value="ACYL-COENZYME A THIOESTERASE 13"/>
    <property type="match status" value="1"/>
</dbReference>
<comment type="similarity">
    <text evidence="1">Belongs to the thioesterase PaaI family.</text>
</comment>
<reference evidence="4" key="1">
    <citation type="journal article" date="2014" name="Int. J. Syst. Evol. Microbiol.">
        <title>Complete genome sequence of Corynebacterium casei LMG S-19264T (=DSM 44701T), isolated from a smear-ripened cheese.</title>
        <authorList>
            <consortium name="US DOE Joint Genome Institute (JGI-PGF)"/>
            <person name="Walter F."/>
            <person name="Albersmeier A."/>
            <person name="Kalinowski J."/>
            <person name="Ruckert C."/>
        </authorList>
    </citation>
    <scope>NUCLEOTIDE SEQUENCE</scope>
    <source>
        <strain evidence="4">JCM 3035</strain>
    </source>
</reference>
<comment type="caution">
    <text evidence="4">The sequence shown here is derived from an EMBL/GenBank/DDBJ whole genome shotgun (WGS) entry which is preliminary data.</text>
</comment>
<dbReference type="AlphaFoldDB" id="A0A917QTV3"/>
<evidence type="ECO:0000256" key="1">
    <source>
        <dbReference type="ARBA" id="ARBA00008324"/>
    </source>
</evidence>
<dbReference type="Pfam" id="PF03061">
    <property type="entry name" value="4HBT"/>
    <property type="match status" value="1"/>
</dbReference>
<feature type="domain" description="Thioesterase" evidence="3">
    <location>
        <begin position="77"/>
        <end position="154"/>
    </location>
</feature>
<dbReference type="InterPro" id="IPR029069">
    <property type="entry name" value="HotDog_dom_sf"/>
</dbReference>
<dbReference type="InterPro" id="IPR003736">
    <property type="entry name" value="PAAI_dom"/>
</dbReference>
<dbReference type="NCBIfam" id="TIGR00369">
    <property type="entry name" value="unchar_dom_1"/>
    <property type="match status" value="1"/>
</dbReference>
<dbReference type="InterPro" id="IPR039298">
    <property type="entry name" value="ACOT13"/>
</dbReference>
<dbReference type="InterPro" id="IPR006683">
    <property type="entry name" value="Thioestr_dom"/>
</dbReference>
<name>A0A917QTV3_9ACTN</name>
<dbReference type="Proteomes" id="UP000637788">
    <property type="component" value="Unassembled WGS sequence"/>
</dbReference>
<protein>
    <submittedName>
        <fullName evidence="4">Phenylacetic acid degradation protein</fullName>
    </submittedName>
</protein>
<evidence type="ECO:0000313" key="5">
    <source>
        <dbReference type="Proteomes" id="UP000637788"/>
    </source>
</evidence>